<gene>
    <name evidence="5" type="primary">raiA</name>
    <name evidence="2" type="synonym">hpf</name>
    <name evidence="5" type="ORF">QQX02_08850</name>
</gene>
<evidence type="ECO:0000259" key="4">
    <source>
        <dbReference type="Pfam" id="PF16321"/>
    </source>
</evidence>
<evidence type="ECO:0000313" key="6">
    <source>
        <dbReference type="Proteomes" id="UP001172708"/>
    </source>
</evidence>
<dbReference type="InterPro" id="IPR032528">
    <property type="entry name" value="Ribosom_S30AE_C"/>
</dbReference>
<reference evidence="5" key="1">
    <citation type="submission" date="2023-06" db="EMBL/GenBank/DDBJ databases">
        <title>Egi l300058.</title>
        <authorList>
            <person name="Gao L."/>
            <person name="Fang B.-Z."/>
            <person name="Li W.-J."/>
        </authorList>
    </citation>
    <scope>NUCLEOTIDE SEQUENCE</scope>
    <source>
        <strain evidence="5">EGI L300058</strain>
    </source>
</reference>
<evidence type="ECO:0000256" key="3">
    <source>
        <dbReference type="SAM" id="MobiDB-lite"/>
    </source>
</evidence>
<dbReference type="Pfam" id="PF02482">
    <property type="entry name" value="Ribosomal_S30AE"/>
    <property type="match status" value="1"/>
</dbReference>
<dbReference type="InterPro" id="IPR036567">
    <property type="entry name" value="RHF-like"/>
</dbReference>
<feature type="region of interest" description="Disordered" evidence="3">
    <location>
        <begin position="117"/>
        <end position="153"/>
    </location>
</feature>
<accession>A0ABT8GHY7</accession>
<dbReference type="Pfam" id="PF16321">
    <property type="entry name" value="Ribosom_S30AE_C"/>
    <property type="match status" value="1"/>
</dbReference>
<dbReference type="HAMAP" id="MF_00839">
    <property type="entry name" value="HPF"/>
    <property type="match status" value="1"/>
</dbReference>
<dbReference type="InterPro" id="IPR034694">
    <property type="entry name" value="HPF_long/plastid"/>
</dbReference>
<dbReference type="Gene3D" id="3.30.160.100">
    <property type="entry name" value="Ribosome hibernation promotion factor-like"/>
    <property type="match status" value="1"/>
</dbReference>
<dbReference type="Gene3D" id="3.30.505.50">
    <property type="entry name" value="Sigma 54 modulation/S30EA ribosomal protein, C-terminal domain"/>
    <property type="match status" value="1"/>
</dbReference>
<comment type="subunit">
    <text evidence="2">Interacts with 100S ribosomes.</text>
</comment>
<dbReference type="InterPro" id="IPR050574">
    <property type="entry name" value="HPF/YfiA_ribosome-assoc"/>
</dbReference>
<dbReference type="RefSeq" id="WP_301142525.1">
    <property type="nucleotide sequence ID" value="NZ_JAUHQA010000001.1"/>
</dbReference>
<name>A0ABT8GHY7_9MICO</name>
<comment type="similarity">
    <text evidence="2">Belongs to the HPF/YfiA ribosome-associated protein family. Long HPF subfamily.</text>
</comment>
<proteinExistence type="inferred from homology"/>
<keyword evidence="1 2" id="KW-0810">Translation regulation</keyword>
<dbReference type="Proteomes" id="UP001172708">
    <property type="component" value="Unassembled WGS sequence"/>
</dbReference>
<dbReference type="PANTHER" id="PTHR33231:SF1">
    <property type="entry name" value="30S RIBOSOMAL PROTEIN"/>
    <property type="match status" value="1"/>
</dbReference>
<sequence length="229" mass="25508">MDIAIVGRHTKVSEDTRLKIFEKMEKVESLAPRATRAEINVVHERNPRLSGERERVEITLHDHGVIRAEAAADDRMVALDLATARIVEQLRRQHERRANRHKGKPSLHAVVAQDMAAAEQAGTTTEHGAPQDGERVESVESWEGAPEGSTVEVPIDGTPIVIRSKTHSATRMSVADAIDQMELVGHDFYLFLDSESGLASAVYRRRGWTYGVIRLEETSDDEDAQRETA</sequence>
<dbReference type="PANTHER" id="PTHR33231">
    <property type="entry name" value="30S RIBOSOMAL PROTEIN"/>
    <property type="match status" value="1"/>
</dbReference>
<dbReference type="NCBIfam" id="TIGR00741">
    <property type="entry name" value="yfiA"/>
    <property type="match status" value="1"/>
</dbReference>
<evidence type="ECO:0000313" key="5">
    <source>
        <dbReference type="EMBL" id="MDN4481027.1"/>
    </source>
</evidence>
<comment type="subcellular location">
    <subcellularLocation>
        <location evidence="2">Cytoplasm</location>
    </subcellularLocation>
</comment>
<feature type="domain" description="Sigma 54 modulation/S30EA ribosomal protein C-terminal" evidence="4">
    <location>
        <begin position="158"/>
        <end position="212"/>
    </location>
</feature>
<protein>
    <recommendedName>
        <fullName evidence="2">Ribosome hibernation promoting factor</fullName>
        <shortName evidence="2">HPF</shortName>
    </recommendedName>
</protein>
<dbReference type="InterPro" id="IPR038416">
    <property type="entry name" value="Ribosom_S30AE_C_sf"/>
</dbReference>
<evidence type="ECO:0000256" key="2">
    <source>
        <dbReference type="HAMAP-Rule" id="MF_00839"/>
    </source>
</evidence>
<dbReference type="EMBL" id="JAUHQA010000001">
    <property type="protein sequence ID" value="MDN4481027.1"/>
    <property type="molecule type" value="Genomic_DNA"/>
</dbReference>
<organism evidence="5 6">
    <name type="scientific">Demequina muriae</name>
    <dbReference type="NCBI Taxonomy" id="3051664"/>
    <lineage>
        <taxon>Bacteria</taxon>
        <taxon>Bacillati</taxon>
        <taxon>Actinomycetota</taxon>
        <taxon>Actinomycetes</taxon>
        <taxon>Micrococcales</taxon>
        <taxon>Demequinaceae</taxon>
        <taxon>Demequina</taxon>
    </lineage>
</organism>
<dbReference type="InterPro" id="IPR003489">
    <property type="entry name" value="RHF/RaiA"/>
</dbReference>
<comment type="caution">
    <text evidence="5">The sequence shown here is derived from an EMBL/GenBank/DDBJ whole genome shotgun (WGS) entry which is preliminary data.</text>
</comment>
<keyword evidence="2" id="KW-0963">Cytoplasm</keyword>
<keyword evidence="6" id="KW-1185">Reference proteome</keyword>
<comment type="function">
    <text evidence="2">Required for dimerization of active 70S ribosomes into 100S ribosomes in stationary phase; 100S ribosomes are translationally inactive and sometimes present during exponential growth.</text>
</comment>
<dbReference type="SUPFAM" id="SSF69754">
    <property type="entry name" value="Ribosome binding protein Y (YfiA homologue)"/>
    <property type="match status" value="1"/>
</dbReference>
<evidence type="ECO:0000256" key="1">
    <source>
        <dbReference type="ARBA" id="ARBA00022845"/>
    </source>
</evidence>